<proteinExistence type="inferred from homology"/>
<comment type="similarity">
    <text evidence="2 6">Belongs to the nematode receptor-like protein srg family.</text>
</comment>
<evidence type="ECO:0000256" key="5">
    <source>
        <dbReference type="ARBA" id="ARBA00023136"/>
    </source>
</evidence>
<dbReference type="GO" id="GO:0007606">
    <property type="term" value="P:sensory perception of chemical stimulus"/>
    <property type="evidence" value="ECO:0007669"/>
    <property type="project" value="UniProtKB-UniRule"/>
</dbReference>
<name>A0AAV5TIS4_9BILA</name>
<dbReference type="PANTHER" id="PTHR31627:SF42">
    <property type="entry name" value="G_PROTEIN_RECEP_F1_2 DOMAIN-CONTAINING PROTEIN-RELATED"/>
    <property type="match status" value="1"/>
</dbReference>
<dbReference type="Proteomes" id="UP001432027">
    <property type="component" value="Unassembled WGS sequence"/>
</dbReference>
<feature type="transmembrane region" description="Helical" evidence="6">
    <location>
        <begin position="151"/>
        <end position="175"/>
    </location>
</feature>
<protein>
    <recommendedName>
        <fullName evidence="6">Serpentine receptor class gamma</fullName>
    </recommendedName>
</protein>
<feature type="transmembrane region" description="Helical" evidence="6">
    <location>
        <begin position="93"/>
        <end position="119"/>
    </location>
</feature>
<dbReference type="Pfam" id="PF02118">
    <property type="entry name" value="Srg"/>
    <property type="match status" value="1"/>
</dbReference>
<keyword evidence="8" id="KW-1185">Reference proteome</keyword>
<dbReference type="InterPro" id="IPR000609">
    <property type="entry name" value="7TM_GPCR_serpentine_rcpt_Srg"/>
</dbReference>
<feature type="transmembrane region" description="Helical" evidence="6">
    <location>
        <begin position="33"/>
        <end position="55"/>
    </location>
</feature>
<keyword evidence="3 6" id="KW-0812">Transmembrane</keyword>
<sequence length="201" mass="23085">YRIVYVCFFQNISACLLGSFVFRLNLYPMFNPLYITMMSNSGWLTASYSLSFLLLGYSRGAYYLNCLSEFLGILLAFNRFTSLYFAILHDKVLLCYWTSTAIVVVLCLAVATAPVWFLFDDPTRFKLSDDLNAPFEYYFIHADANYCEDSIWFNMAVVTFCCNGLSSILYFACLVRLCLFSSTRHATAERNMFIVGLLNDL</sequence>
<dbReference type="GO" id="GO:0016020">
    <property type="term" value="C:membrane"/>
    <property type="evidence" value="ECO:0007669"/>
    <property type="project" value="UniProtKB-SubCell"/>
</dbReference>
<evidence type="ECO:0000256" key="6">
    <source>
        <dbReference type="RuleBase" id="RU280813"/>
    </source>
</evidence>
<dbReference type="PANTHER" id="PTHR31627">
    <property type="entry name" value="SERPENTINE RECEPTOR CLASS GAMMA-RELATED"/>
    <property type="match status" value="1"/>
</dbReference>
<evidence type="ECO:0000256" key="1">
    <source>
        <dbReference type="ARBA" id="ARBA00004141"/>
    </source>
</evidence>
<accession>A0AAV5TIS4</accession>
<feature type="non-terminal residue" evidence="7">
    <location>
        <position position="1"/>
    </location>
</feature>
<comment type="caution">
    <text evidence="7">The sequence shown here is derived from an EMBL/GenBank/DDBJ whole genome shotgun (WGS) entry which is preliminary data.</text>
</comment>
<gene>
    <name evidence="7" type="ORF">PENTCL1PPCAC_16391</name>
</gene>
<evidence type="ECO:0000313" key="8">
    <source>
        <dbReference type="Proteomes" id="UP001432027"/>
    </source>
</evidence>
<dbReference type="EMBL" id="BTSX01000004">
    <property type="protein sequence ID" value="GMS94216.1"/>
    <property type="molecule type" value="Genomic_DNA"/>
</dbReference>
<comment type="subcellular location">
    <subcellularLocation>
        <location evidence="1">Membrane</location>
        <topology evidence="1">Multi-pass membrane protein</topology>
    </subcellularLocation>
</comment>
<evidence type="ECO:0000256" key="3">
    <source>
        <dbReference type="ARBA" id="ARBA00022692"/>
    </source>
</evidence>
<feature type="transmembrane region" description="Helical" evidence="6">
    <location>
        <begin position="61"/>
        <end position="81"/>
    </location>
</feature>
<evidence type="ECO:0000313" key="7">
    <source>
        <dbReference type="EMBL" id="GMS94216.1"/>
    </source>
</evidence>
<reference evidence="7" key="1">
    <citation type="submission" date="2023-10" db="EMBL/GenBank/DDBJ databases">
        <title>Genome assembly of Pristionchus species.</title>
        <authorList>
            <person name="Yoshida K."/>
            <person name="Sommer R.J."/>
        </authorList>
    </citation>
    <scope>NUCLEOTIDE SEQUENCE</scope>
    <source>
        <strain evidence="7">RS0144</strain>
    </source>
</reference>
<organism evidence="7 8">
    <name type="scientific">Pristionchus entomophagus</name>
    <dbReference type="NCBI Taxonomy" id="358040"/>
    <lineage>
        <taxon>Eukaryota</taxon>
        <taxon>Metazoa</taxon>
        <taxon>Ecdysozoa</taxon>
        <taxon>Nematoda</taxon>
        <taxon>Chromadorea</taxon>
        <taxon>Rhabditida</taxon>
        <taxon>Rhabditina</taxon>
        <taxon>Diplogasteromorpha</taxon>
        <taxon>Diplogasteroidea</taxon>
        <taxon>Neodiplogasteridae</taxon>
        <taxon>Pristionchus</taxon>
    </lineage>
</organism>
<dbReference type="GO" id="GO:0004888">
    <property type="term" value="F:transmembrane signaling receptor activity"/>
    <property type="evidence" value="ECO:0007669"/>
    <property type="project" value="InterPro"/>
</dbReference>
<dbReference type="InterPro" id="IPR051119">
    <property type="entry name" value="Nematode_SR-like"/>
</dbReference>
<dbReference type="AlphaFoldDB" id="A0AAV5TIS4"/>
<keyword evidence="4 6" id="KW-1133">Transmembrane helix</keyword>
<feature type="transmembrane region" description="Helical" evidence="6">
    <location>
        <begin position="6"/>
        <end position="26"/>
    </location>
</feature>
<keyword evidence="5 6" id="KW-0472">Membrane</keyword>
<evidence type="ECO:0000256" key="2">
    <source>
        <dbReference type="ARBA" id="ARBA00005692"/>
    </source>
</evidence>
<comment type="caution">
    <text evidence="6">Lacks conserved residue(s) required for the propagation of feature annotation.</text>
</comment>
<evidence type="ECO:0000256" key="4">
    <source>
        <dbReference type="ARBA" id="ARBA00022989"/>
    </source>
</evidence>